<organism evidence="2 3">
    <name type="scientific">Solanum tuberosum</name>
    <name type="common">Potato</name>
    <dbReference type="NCBI Taxonomy" id="4113"/>
    <lineage>
        <taxon>Eukaryota</taxon>
        <taxon>Viridiplantae</taxon>
        <taxon>Streptophyta</taxon>
        <taxon>Embryophyta</taxon>
        <taxon>Tracheophyta</taxon>
        <taxon>Spermatophyta</taxon>
        <taxon>Magnoliopsida</taxon>
        <taxon>eudicotyledons</taxon>
        <taxon>Gunneridae</taxon>
        <taxon>Pentapetalae</taxon>
        <taxon>asterids</taxon>
        <taxon>lamiids</taxon>
        <taxon>Solanales</taxon>
        <taxon>Solanaceae</taxon>
        <taxon>Solanoideae</taxon>
        <taxon>Solaneae</taxon>
        <taxon>Solanum</taxon>
    </lineage>
</organism>
<reference evidence="2 3" key="1">
    <citation type="journal article" date="2021" name="bioRxiv">
        <title>Chromosome-scale and haplotype-resolved genome assembly of a tetraploid potato cultivar.</title>
        <authorList>
            <person name="Sun H."/>
            <person name="Jiao W.-B."/>
            <person name="Krause K."/>
            <person name="Campoy J.A."/>
            <person name="Goel M."/>
            <person name="Folz-Donahue K."/>
            <person name="Kukat C."/>
            <person name="Huettel B."/>
            <person name="Schneeberger K."/>
        </authorList>
    </citation>
    <scope>NUCLEOTIDE SEQUENCE [LARGE SCALE GENOMIC DNA]</scope>
    <source>
        <strain evidence="2">SolTubOtavaFocal</strain>
        <tissue evidence="2">Leaves</tissue>
    </source>
</reference>
<gene>
    <name evidence="2" type="ORF">KY290_028041</name>
</gene>
<keyword evidence="3" id="KW-1185">Reference proteome</keyword>
<evidence type="ECO:0000256" key="1">
    <source>
        <dbReference type="SAM" id="MobiDB-lite"/>
    </source>
</evidence>
<evidence type="ECO:0000313" key="2">
    <source>
        <dbReference type="EMBL" id="KAH0748809.1"/>
    </source>
</evidence>
<feature type="compositionally biased region" description="Low complexity" evidence="1">
    <location>
        <begin position="1"/>
        <end position="16"/>
    </location>
</feature>
<dbReference type="EMBL" id="JAIVGD010000019">
    <property type="protein sequence ID" value="KAH0748809.1"/>
    <property type="molecule type" value="Genomic_DNA"/>
</dbReference>
<feature type="region of interest" description="Disordered" evidence="1">
    <location>
        <begin position="1"/>
        <end position="30"/>
    </location>
</feature>
<accession>A0ABQ7UIG2</accession>
<comment type="caution">
    <text evidence="2">The sequence shown here is derived from an EMBL/GenBank/DDBJ whole genome shotgun (WGS) entry which is preliminary data.</text>
</comment>
<dbReference type="Proteomes" id="UP000826656">
    <property type="component" value="Unassembled WGS sequence"/>
</dbReference>
<protein>
    <submittedName>
        <fullName evidence="2">Uncharacterized protein</fullName>
    </submittedName>
</protein>
<sequence length="65" mass="7325">MTSALRSRARTAATTLQFSRKRPPPSSQSTCGYSYLQWTDCMADNNSIIQNSQHVIKDDVPHHFA</sequence>
<name>A0ABQ7UIG2_SOLTU</name>
<evidence type="ECO:0000313" key="3">
    <source>
        <dbReference type="Proteomes" id="UP000826656"/>
    </source>
</evidence>
<proteinExistence type="predicted"/>